<evidence type="ECO:0000313" key="4">
    <source>
        <dbReference type="Proteomes" id="UP000186039"/>
    </source>
</evidence>
<feature type="compositionally biased region" description="Basic and acidic residues" evidence="1">
    <location>
        <begin position="7"/>
        <end position="36"/>
    </location>
</feature>
<dbReference type="EMBL" id="MJMH01000064">
    <property type="protein sequence ID" value="OLQ95671.1"/>
    <property type="molecule type" value="Genomic_DNA"/>
</dbReference>
<proteinExistence type="predicted"/>
<keyword evidence="2" id="KW-1133">Transmembrane helix</keyword>
<organism evidence="3 4">
    <name type="scientific">Vibrio panuliri</name>
    <dbReference type="NCBI Taxonomy" id="1381081"/>
    <lineage>
        <taxon>Bacteria</taxon>
        <taxon>Pseudomonadati</taxon>
        <taxon>Pseudomonadota</taxon>
        <taxon>Gammaproteobacteria</taxon>
        <taxon>Vibrionales</taxon>
        <taxon>Vibrionaceae</taxon>
        <taxon>Vibrio</taxon>
    </lineage>
</organism>
<protein>
    <submittedName>
        <fullName evidence="3">Uncharacterized protein</fullName>
    </submittedName>
</protein>
<evidence type="ECO:0000313" key="3">
    <source>
        <dbReference type="EMBL" id="OLQ95671.1"/>
    </source>
</evidence>
<gene>
    <name evidence="3" type="ORF">BIY20_20880</name>
</gene>
<name>A0ABX3FSA1_9VIBR</name>
<keyword evidence="4" id="KW-1185">Reference proteome</keyword>
<accession>A0ABX3FSA1</accession>
<feature type="region of interest" description="Disordered" evidence="1">
    <location>
        <begin position="1"/>
        <end position="36"/>
    </location>
</feature>
<keyword evidence="2" id="KW-0812">Transmembrane</keyword>
<feature type="transmembrane region" description="Helical" evidence="2">
    <location>
        <begin position="239"/>
        <end position="260"/>
    </location>
</feature>
<sequence>MPAKRAVYKEEVRKETPKEKIERQRKERYQERDKEWEQIKRSLSQQAYDLTEKEWSDDLQNQAREYQWDTSQQENVSIAVLTVAEANEYLDLLIKDTHGELSRGKDYTGVGMGLKGAYEVSKELGGWGATAKAVDINGTMNIVIEKYKPRYLDLGVRWKEATPKMLKIGYALNTVQGNISFLRGNIYVEIVFSGAVNTVDYILHDEKTLGEVLGQLSADFVKGAVAGVAAQGVLLASRAAVGVLFGFSLPAAIGLGLFAYSAFKIGGYISDLDDKYEFTKPMKEKVESLID</sequence>
<dbReference type="Proteomes" id="UP000186039">
    <property type="component" value="Unassembled WGS sequence"/>
</dbReference>
<comment type="caution">
    <text evidence="3">The sequence shown here is derived from an EMBL/GenBank/DDBJ whole genome shotgun (WGS) entry which is preliminary data.</text>
</comment>
<keyword evidence="2" id="KW-0472">Membrane</keyword>
<evidence type="ECO:0000256" key="2">
    <source>
        <dbReference type="SAM" id="Phobius"/>
    </source>
</evidence>
<evidence type="ECO:0000256" key="1">
    <source>
        <dbReference type="SAM" id="MobiDB-lite"/>
    </source>
</evidence>
<reference evidence="3 4" key="1">
    <citation type="submission" date="2016-09" db="EMBL/GenBank/DDBJ databases">
        <title>Genomic Taxonomy of the Vibrionaceae.</title>
        <authorList>
            <person name="Gonzalez-Castillo A."/>
            <person name="Gomez-Gil B."/>
            <person name="Enciso-Ibarra K."/>
        </authorList>
    </citation>
    <scope>NUCLEOTIDE SEQUENCE [LARGE SCALE GENOMIC DNA]</scope>
    <source>
        <strain evidence="3 4">CAIM 1902</strain>
    </source>
</reference>